<dbReference type="AlphaFoldDB" id="A0A8K0WLB4"/>
<dbReference type="Proteomes" id="UP000813444">
    <property type="component" value="Unassembled WGS sequence"/>
</dbReference>
<accession>A0A8K0WLB4</accession>
<dbReference type="EMBL" id="JAGPNK010000017">
    <property type="protein sequence ID" value="KAH7305976.1"/>
    <property type="molecule type" value="Genomic_DNA"/>
</dbReference>
<feature type="compositionally biased region" description="Basic and acidic residues" evidence="1">
    <location>
        <begin position="18"/>
        <end position="29"/>
    </location>
</feature>
<feature type="region of interest" description="Disordered" evidence="1">
    <location>
        <begin position="1"/>
        <end position="61"/>
    </location>
</feature>
<organism evidence="2 3">
    <name type="scientific">Stachybotrys elegans</name>
    <dbReference type="NCBI Taxonomy" id="80388"/>
    <lineage>
        <taxon>Eukaryota</taxon>
        <taxon>Fungi</taxon>
        <taxon>Dikarya</taxon>
        <taxon>Ascomycota</taxon>
        <taxon>Pezizomycotina</taxon>
        <taxon>Sordariomycetes</taxon>
        <taxon>Hypocreomycetidae</taxon>
        <taxon>Hypocreales</taxon>
        <taxon>Stachybotryaceae</taxon>
        <taxon>Stachybotrys</taxon>
    </lineage>
</organism>
<keyword evidence="3" id="KW-1185">Reference proteome</keyword>
<feature type="region of interest" description="Disordered" evidence="1">
    <location>
        <begin position="135"/>
        <end position="156"/>
    </location>
</feature>
<dbReference type="OrthoDB" id="3553044at2759"/>
<feature type="compositionally biased region" description="Low complexity" evidence="1">
    <location>
        <begin position="8"/>
        <end position="17"/>
    </location>
</feature>
<proteinExistence type="predicted"/>
<gene>
    <name evidence="2" type="ORF">B0I35DRAFT_413761</name>
</gene>
<sequence>MACRRASLESITSTSSSSHEEAAATKAHDAPSSSSSSAMRPGRFDHSRHSSVSSERSCEGMSADETRDLWRCMLQLQELYGCYNSTRIDLAVAAGDEALNLMPNRFIIDTLNSSVVELPDEGWEMLDKYLRHDQAPRPANQKPKHHHHHGHFWKRH</sequence>
<evidence type="ECO:0000313" key="3">
    <source>
        <dbReference type="Proteomes" id="UP000813444"/>
    </source>
</evidence>
<reference evidence="2" key="1">
    <citation type="journal article" date="2021" name="Nat. Commun.">
        <title>Genetic determinants of endophytism in the Arabidopsis root mycobiome.</title>
        <authorList>
            <person name="Mesny F."/>
            <person name="Miyauchi S."/>
            <person name="Thiergart T."/>
            <person name="Pickel B."/>
            <person name="Atanasova L."/>
            <person name="Karlsson M."/>
            <person name="Huettel B."/>
            <person name="Barry K.W."/>
            <person name="Haridas S."/>
            <person name="Chen C."/>
            <person name="Bauer D."/>
            <person name="Andreopoulos W."/>
            <person name="Pangilinan J."/>
            <person name="LaButti K."/>
            <person name="Riley R."/>
            <person name="Lipzen A."/>
            <person name="Clum A."/>
            <person name="Drula E."/>
            <person name="Henrissat B."/>
            <person name="Kohler A."/>
            <person name="Grigoriev I.V."/>
            <person name="Martin F.M."/>
            <person name="Hacquard S."/>
        </authorList>
    </citation>
    <scope>NUCLEOTIDE SEQUENCE</scope>
    <source>
        <strain evidence="2">MPI-CAGE-CH-0235</strain>
    </source>
</reference>
<evidence type="ECO:0000256" key="1">
    <source>
        <dbReference type="SAM" id="MobiDB-lite"/>
    </source>
</evidence>
<comment type="caution">
    <text evidence="2">The sequence shown here is derived from an EMBL/GenBank/DDBJ whole genome shotgun (WGS) entry which is preliminary data.</text>
</comment>
<feature type="compositionally biased region" description="Basic residues" evidence="1">
    <location>
        <begin position="142"/>
        <end position="156"/>
    </location>
</feature>
<protein>
    <submittedName>
        <fullName evidence="2">Uncharacterized protein</fullName>
    </submittedName>
</protein>
<evidence type="ECO:0000313" key="2">
    <source>
        <dbReference type="EMBL" id="KAH7305976.1"/>
    </source>
</evidence>
<name>A0A8K0WLB4_9HYPO</name>